<reference evidence="2" key="1">
    <citation type="journal article" date="2014" name="Int. J. Syst. Evol. Microbiol.">
        <title>Complete genome sequence of Corynebacterium casei LMG S-19264T (=DSM 44701T), isolated from a smear-ripened cheese.</title>
        <authorList>
            <consortium name="US DOE Joint Genome Institute (JGI-PGF)"/>
            <person name="Walter F."/>
            <person name="Albersmeier A."/>
            <person name="Kalinowski J."/>
            <person name="Ruckert C."/>
        </authorList>
    </citation>
    <scope>NUCLEOTIDE SEQUENCE</scope>
    <source>
        <strain evidence="2">CCM 8711</strain>
    </source>
</reference>
<evidence type="ECO:0000256" key="1">
    <source>
        <dbReference type="SAM" id="SignalP"/>
    </source>
</evidence>
<reference evidence="2" key="2">
    <citation type="submission" date="2020-09" db="EMBL/GenBank/DDBJ databases">
        <authorList>
            <person name="Sun Q."/>
            <person name="Sedlacek I."/>
        </authorList>
    </citation>
    <scope>NUCLEOTIDE SEQUENCE</scope>
    <source>
        <strain evidence="2">CCM 8711</strain>
    </source>
</reference>
<protein>
    <submittedName>
        <fullName evidence="2">Uncharacterized protein</fullName>
    </submittedName>
</protein>
<accession>A0A917J9R0</accession>
<evidence type="ECO:0000313" key="3">
    <source>
        <dbReference type="Proteomes" id="UP000662074"/>
    </source>
</evidence>
<comment type="caution">
    <text evidence="2">The sequence shown here is derived from an EMBL/GenBank/DDBJ whole genome shotgun (WGS) entry which is preliminary data.</text>
</comment>
<evidence type="ECO:0000313" key="2">
    <source>
        <dbReference type="EMBL" id="GGI51189.1"/>
    </source>
</evidence>
<sequence length="187" mass="21101">MKTILTLLLVSTLATSAFAQDSATVERNEYLKVKQNPCNAIAEKYDEFEQIRYVYTSFAPTSYEIKQSIKNGNKLPMYNCNLIKATEKGKVSFLLNLTADAEDEADDNNGVIIILKSGKRLVKPAQLVQTETENDVTQRKSMILLTAADIALLKTSPILKFKLYDTAVDNIEPDSRYQEFLCLFSRK</sequence>
<keyword evidence="1" id="KW-0732">Signal</keyword>
<feature type="chain" id="PRO_5036769157" evidence="1">
    <location>
        <begin position="20"/>
        <end position="187"/>
    </location>
</feature>
<gene>
    <name evidence="2" type="ORF">GCM10011425_24010</name>
</gene>
<dbReference type="Proteomes" id="UP000662074">
    <property type="component" value="Unassembled WGS sequence"/>
</dbReference>
<keyword evidence="3" id="KW-1185">Reference proteome</keyword>
<dbReference type="RefSeq" id="WP_188417052.1">
    <property type="nucleotide sequence ID" value="NZ_BMDO01000006.1"/>
</dbReference>
<name>A0A917J9R0_9SPHI</name>
<dbReference type="AlphaFoldDB" id="A0A917J9R0"/>
<dbReference type="EMBL" id="BMDO01000006">
    <property type="protein sequence ID" value="GGI51189.1"/>
    <property type="molecule type" value="Genomic_DNA"/>
</dbReference>
<proteinExistence type="predicted"/>
<feature type="signal peptide" evidence="1">
    <location>
        <begin position="1"/>
        <end position="19"/>
    </location>
</feature>
<organism evidence="2 3">
    <name type="scientific">Mucilaginibacter galii</name>
    <dbReference type="NCBI Taxonomy" id="2005073"/>
    <lineage>
        <taxon>Bacteria</taxon>
        <taxon>Pseudomonadati</taxon>
        <taxon>Bacteroidota</taxon>
        <taxon>Sphingobacteriia</taxon>
        <taxon>Sphingobacteriales</taxon>
        <taxon>Sphingobacteriaceae</taxon>
        <taxon>Mucilaginibacter</taxon>
    </lineage>
</organism>